<accession>A0AAU8K2X1</accession>
<dbReference type="RefSeq" id="WP_354643891.1">
    <property type="nucleotide sequence ID" value="NZ_CP159872.1"/>
</dbReference>
<dbReference type="KEGG" id="kcm:ABWK59_30585"/>
<evidence type="ECO:0008006" key="3">
    <source>
        <dbReference type="Google" id="ProtNLM"/>
    </source>
</evidence>
<dbReference type="AlphaFoldDB" id="A0AAU8K2X1"/>
<dbReference type="EMBL" id="CP159872">
    <property type="protein sequence ID" value="XCM82956.1"/>
    <property type="molecule type" value="Genomic_DNA"/>
</dbReference>
<feature type="region of interest" description="Disordered" evidence="1">
    <location>
        <begin position="340"/>
        <end position="364"/>
    </location>
</feature>
<sequence>MTTNTTPTASAYARAVEPEPSVTITDATFFGHGWQPTTIATLQAIWFMPQGMAFTVDDLAAWFSQLGWKSTNGRPFGVDGVRRELALIRQAGYIQAVRLRGDGGRVAGIRYEVSKRAQTDLPAAGPWIPIQNPNQENSSSDHVPSPTGDGGRREKVGNGNRRSNHVPLATGHGRRREKVGKPFSQVAPCAVGKPSPPHPPEEVDTSSPNPLKPTAQPTGEEAEDFSPEQIADAERFLQLLPAPWAVGRQTARRQAPRLLEAITAQGWDLDRHLTAELTKNPDRINNYSAVLKTRIADLPLKASVTAMPRKTRTEQHGPALPAWCEDLDCDAETRRRAHTDDHGFTYTGPCPDCHPDNQTRQDAA</sequence>
<proteinExistence type="predicted"/>
<organism evidence="2">
    <name type="scientific">Kitasatospora camelliae</name>
    <dbReference type="NCBI Taxonomy" id="3156397"/>
    <lineage>
        <taxon>Bacteria</taxon>
        <taxon>Bacillati</taxon>
        <taxon>Actinomycetota</taxon>
        <taxon>Actinomycetes</taxon>
        <taxon>Kitasatosporales</taxon>
        <taxon>Streptomycetaceae</taxon>
        <taxon>Kitasatospora</taxon>
    </lineage>
</organism>
<feature type="compositionally biased region" description="Basic and acidic residues" evidence="1">
    <location>
        <begin position="353"/>
        <end position="364"/>
    </location>
</feature>
<gene>
    <name evidence="2" type="ORF">ABWK59_30585</name>
</gene>
<evidence type="ECO:0000256" key="1">
    <source>
        <dbReference type="SAM" id="MobiDB-lite"/>
    </source>
</evidence>
<feature type="region of interest" description="Disordered" evidence="1">
    <location>
        <begin position="122"/>
        <end position="224"/>
    </location>
</feature>
<feature type="compositionally biased region" description="Polar residues" evidence="1">
    <location>
        <begin position="131"/>
        <end position="142"/>
    </location>
</feature>
<evidence type="ECO:0000313" key="2">
    <source>
        <dbReference type="EMBL" id="XCM82956.1"/>
    </source>
</evidence>
<protein>
    <recommendedName>
        <fullName evidence="3">Helix-turn-helix protein</fullName>
    </recommendedName>
</protein>
<name>A0AAU8K2X1_9ACTN</name>
<reference evidence="2" key="1">
    <citation type="submission" date="2024-06" db="EMBL/GenBank/DDBJ databases">
        <title>The genome sequences of Kitasatospora sp. strain HUAS MG31.</title>
        <authorList>
            <person name="Mo P."/>
        </authorList>
    </citation>
    <scope>NUCLEOTIDE SEQUENCE</scope>
    <source>
        <strain evidence="2">HUAS MG31</strain>
    </source>
</reference>